<reference evidence="1 2" key="1">
    <citation type="submission" date="2016-06" db="EMBL/GenBank/DDBJ databases">
        <title>Gene turnover analysis identifies the evolutionary adaptation of the extremophile Acidithiobacillus caldus.</title>
        <authorList>
            <person name="Zhang X."/>
        </authorList>
    </citation>
    <scope>NUCLEOTIDE SEQUENCE [LARGE SCALE GENOMIC DNA]</scope>
    <source>
        <strain evidence="1 2">S1</strain>
    </source>
</reference>
<evidence type="ECO:0000313" key="1">
    <source>
        <dbReference type="EMBL" id="OFC40875.1"/>
    </source>
</evidence>
<sequence length="60" mass="6996">MQAHYQHQRRQKLLQEGRMAWLSLEVTPATRQRLQALSKALGKPQRHIIENLIQEASHGI</sequence>
<dbReference type="EMBL" id="LZYH01001122">
    <property type="protein sequence ID" value="OFC40875.1"/>
    <property type="molecule type" value="Genomic_DNA"/>
</dbReference>
<dbReference type="AlphaFoldDB" id="A0A1E7YRQ3"/>
<accession>A0A1E7YRQ3</accession>
<evidence type="ECO:0000313" key="2">
    <source>
        <dbReference type="Proteomes" id="UP000175707"/>
    </source>
</evidence>
<proteinExistence type="predicted"/>
<gene>
    <name evidence="1" type="ORF">BAE30_16260</name>
</gene>
<name>A0A1E7YRQ3_9PROT</name>
<protein>
    <submittedName>
        <fullName evidence="1">Uncharacterized protein</fullName>
    </submittedName>
</protein>
<dbReference type="Proteomes" id="UP000175707">
    <property type="component" value="Unassembled WGS sequence"/>
</dbReference>
<organism evidence="1 2">
    <name type="scientific">Acidithiobacillus caldus</name>
    <dbReference type="NCBI Taxonomy" id="33059"/>
    <lineage>
        <taxon>Bacteria</taxon>
        <taxon>Pseudomonadati</taxon>
        <taxon>Pseudomonadota</taxon>
        <taxon>Acidithiobacillia</taxon>
        <taxon>Acidithiobacillales</taxon>
        <taxon>Acidithiobacillaceae</taxon>
        <taxon>Acidithiobacillus</taxon>
    </lineage>
</organism>
<comment type="caution">
    <text evidence="1">The sequence shown here is derived from an EMBL/GenBank/DDBJ whole genome shotgun (WGS) entry which is preliminary data.</text>
</comment>